<dbReference type="EMBL" id="JAFMYU010000006">
    <property type="protein sequence ID" value="MBO0931405.1"/>
    <property type="molecule type" value="Genomic_DNA"/>
</dbReference>
<evidence type="ECO:0000313" key="1">
    <source>
        <dbReference type="EMBL" id="MBO0931405.1"/>
    </source>
</evidence>
<evidence type="ECO:0008006" key="3">
    <source>
        <dbReference type="Google" id="ProtNLM"/>
    </source>
</evidence>
<name>A0A939K0N5_9BACT</name>
<protein>
    <recommendedName>
        <fullName evidence="3">Lipoprotein</fullName>
    </recommendedName>
</protein>
<keyword evidence="2" id="KW-1185">Reference proteome</keyword>
<organism evidence="1 2">
    <name type="scientific">Fibrella aquatilis</name>
    <dbReference type="NCBI Taxonomy" id="2817059"/>
    <lineage>
        <taxon>Bacteria</taxon>
        <taxon>Pseudomonadati</taxon>
        <taxon>Bacteroidota</taxon>
        <taxon>Cytophagia</taxon>
        <taxon>Cytophagales</taxon>
        <taxon>Spirosomataceae</taxon>
        <taxon>Fibrella</taxon>
    </lineage>
</organism>
<dbReference type="PROSITE" id="PS51257">
    <property type="entry name" value="PROKAR_LIPOPROTEIN"/>
    <property type="match status" value="1"/>
</dbReference>
<comment type="caution">
    <text evidence="1">The sequence shown here is derived from an EMBL/GenBank/DDBJ whole genome shotgun (WGS) entry which is preliminary data.</text>
</comment>
<accession>A0A939K0N5</accession>
<dbReference type="AlphaFoldDB" id="A0A939K0N5"/>
<reference evidence="1 2" key="1">
    <citation type="submission" date="2021-03" db="EMBL/GenBank/DDBJ databases">
        <title>Fibrella sp. HMF5036 genome sequencing and assembly.</title>
        <authorList>
            <person name="Kang H."/>
            <person name="Kim H."/>
            <person name="Bae S."/>
            <person name="Joh K."/>
        </authorList>
    </citation>
    <scope>NUCLEOTIDE SEQUENCE [LARGE SCALE GENOMIC DNA]</scope>
    <source>
        <strain evidence="1 2">HMF5036</strain>
    </source>
</reference>
<evidence type="ECO:0000313" key="2">
    <source>
        <dbReference type="Proteomes" id="UP000664795"/>
    </source>
</evidence>
<proteinExistence type="predicted"/>
<dbReference type="RefSeq" id="WP_207335365.1">
    <property type="nucleotide sequence ID" value="NZ_JAFMYU010000006.1"/>
</dbReference>
<gene>
    <name evidence="1" type="ORF">J2I48_10395</name>
</gene>
<sequence length="94" mass="9617">MRIRTASFSLLVAVALLSGCKKSDTVVADSCQLASTRAQAYVDAGTAWAKAQTPANCTALKTAASSYLDAAANCSTATKAQVDAARASINDLKC</sequence>
<dbReference type="Proteomes" id="UP000664795">
    <property type="component" value="Unassembled WGS sequence"/>
</dbReference>